<dbReference type="Proteomes" id="UP000230779">
    <property type="component" value="Unassembled WGS sequence"/>
</dbReference>
<evidence type="ECO:0008006" key="3">
    <source>
        <dbReference type="Google" id="ProtNLM"/>
    </source>
</evidence>
<evidence type="ECO:0000313" key="1">
    <source>
        <dbReference type="EMBL" id="PIY95561.1"/>
    </source>
</evidence>
<organism evidence="1 2">
    <name type="scientific">Candidatus Kerfeldbacteria bacterium CG_4_10_14_0_8_um_filter_42_10</name>
    <dbReference type="NCBI Taxonomy" id="2014248"/>
    <lineage>
        <taxon>Bacteria</taxon>
        <taxon>Candidatus Kerfeldiibacteriota</taxon>
    </lineage>
</organism>
<dbReference type="SUPFAM" id="SSF52309">
    <property type="entry name" value="N-(deoxy)ribosyltransferase-like"/>
    <property type="match status" value="1"/>
</dbReference>
<accession>A0A2M7RG88</accession>
<sequence>MKISICGSLDFTYEIKKIADQLKSRGLEVTIPLSSEKILNGEFSLEEIKTEKEKGEFSKRAIKYDSIRAYWKIVNEADAVLVTNFDKKGIKNYIGGNTFLEMGFAHILNKKIYLLHEIPDMIYSDELKTMQPIILDGDLTKIASLNN</sequence>
<dbReference type="EMBL" id="PFMD01000077">
    <property type="protein sequence ID" value="PIY95561.1"/>
    <property type="molecule type" value="Genomic_DNA"/>
</dbReference>
<reference evidence="1 2" key="1">
    <citation type="submission" date="2017-09" db="EMBL/GenBank/DDBJ databases">
        <title>Depth-based differentiation of microbial function through sediment-hosted aquifers and enrichment of novel symbionts in the deep terrestrial subsurface.</title>
        <authorList>
            <person name="Probst A.J."/>
            <person name="Ladd B."/>
            <person name="Jarett J.K."/>
            <person name="Geller-Mcgrath D.E."/>
            <person name="Sieber C.M."/>
            <person name="Emerson J.B."/>
            <person name="Anantharaman K."/>
            <person name="Thomas B.C."/>
            <person name="Malmstrom R."/>
            <person name="Stieglmeier M."/>
            <person name="Klingl A."/>
            <person name="Woyke T."/>
            <person name="Ryan C.M."/>
            <person name="Banfield J.F."/>
        </authorList>
    </citation>
    <scope>NUCLEOTIDE SEQUENCE [LARGE SCALE GENOMIC DNA]</scope>
    <source>
        <strain evidence="1">CG_4_10_14_0_8_um_filter_42_10</strain>
    </source>
</reference>
<evidence type="ECO:0000313" key="2">
    <source>
        <dbReference type="Proteomes" id="UP000230779"/>
    </source>
</evidence>
<proteinExistence type="predicted"/>
<protein>
    <recommendedName>
        <fullName evidence="3">Maf-like protein</fullName>
    </recommendedName>
</protein>
<gene>
    <name evidence="1" type="ORF">COY66_06415</name>
</gene>
<name>A0A2M7RG88_9BACT</name>
<comment type="caution">
    <text evidence="1">The sequence shown here is derived from an EMBL/GenBank/DDBJ whole genome shotgun (WGS) entry which is preliminary data.</text>
</comment>
<dbReference type="AlphaFoldDB" id="A0A2M7RG88"/>